<dbReference type="EMBL" id="FQNC01000110">
    <property type="protein sequence ID" value="SGZ30450.1"/>
    <property type="molecule type" value="Genomic_DNA"/>
</dbReference>
<gene>
    <name evidence="1" type="primary">BQ5605_C048g12363</name>
    <name evidence="1" type="ORF">BQ5605_C048G12363</name>
</gene>
<name>A0A2X0PHQ4_9BASI</name>
<dbReference type="Proteomes" id="UP000249464">
    <property type="component" value="Unassembled WGS sequence"/>
</dbReference>
<keyword evidence="2" id="KW-1185">Reference proteome</keyword>
<organism evidence="1 2">
    <name type="scientific">Microbotryum silenes-dioicae</name>
    <dbReference type="NCBI Taxonomy" id="796604"/>
    <lineage>
        <taxon>Eukaryota</taxon>
        <taxon>Fungi</taxon>
        <taxon>Dikarya</taxon>
        <taxon>Basidiomycota</taxon>
        <taxon>Pucciniomycotina</taxon>
        <taxon>Microbotryomycetes</taxon>
        <taxon>Microbotryales</taxon>
        <taxon>Microbotryaceae</taxon>
        <taxon>Microbotryum</taxon>
    </lineage>
</organism>
<evidence type="ECO:0000313" key="1">
    <source>
        <dbReference type="EMBL" id="SGZ30450.1"/>
    </source>
</evidence>
<protein>
    <submittedName>
        <fullName evidence="1">BQ5605_C048g12363 protein</fullName>
    </submittedName>
</protein>
<accession>A0A2X0PHQ4</accession>
<reference evidence="1 2" key="1">
    <citation type="submission" date="2016-11" db="EMBL/GenBank/DDBJ databases">
        <authorList>
            <person name="Jaros S."/>
            <person name="Januszkiewicz K."/>
            <person name="Wedrychowicz H."/>
        </authorList>
    </citation>
    <scope>NUCLEOTIDE SEQUENCE [LARGE SCALE GENOMIC DNA]</scope>
</reference>
<evidence type="ECO:0000313" key="2">
    <source>
        <dbReference type="Proteomes" id="UP000249464"/>
    </source>
</evidence>
<dbReference type="AlphaFoldDB" id="A0A2X0PHQ4"/>
<sequence>MSISPSSRVLVVPPDAESLRLIGQHPGAWLDKRQSLLPTWRTSACCDRRQLILSNVKLRLEQLQIVCQTHTCRATLSAIKDYRIILGILLSSCAGHCPACKSGYIFKRSAAKDILIPRPTTFDFELCQMACCNHWFAWSIGEAT</sequence>
<proteinExistence type="predicted"/>